<feature type="compositionally biased region" description="Polar residues" evidence="6">
    <location>
        <begin position="650"/>
        <end position="665"/>
    </location>
</feature>
<evidence type="ECO:0000256" key="3">
    <source>
        <dbReference type="ARBA" id="ARBA00022737"/>
    </source>
</evidence>
<proteinExistence type="predicted"/>
<dbReference type="InterPro" id="IPR028041">
    <property type="entry name" value="WDCP"/>
</dbReference>
<feature type="compositionally biased region" description="Basic and acidic residues" evidence="6">
    <location>
        <begin position="426"/>
        <end position="446"/>
    </location>
</feature>
<accession>A0AAV2ICE5</accession>
<keyword evidence="3" id="KW-0677">Repeat</keyword>
<sequence>MDMELGRSRLRKVGINNLHSAVHPDHGVLWTDGKGIYLAPIHVEGDQLQNAASVKLGEFEQVVSVHWSLVENHESCHMCVVHQQNVTVWRVTGVLPKLSFKQVRKINVRPIPQGCLWNPVNDVLCLVSKQQCSFYFKHDTDKGSYGFPTLESGKISSGCWSTDGHKLVLCVGAVLLVYRWSNVSQAIGQFSASAWKIPGLDAQIVSISPVLNDAVVVAAEVPLENLFKREQGVIKLPDVIGQEVIKDDIIRPNSSLTPNLFNLQLDAQTGNQTGSSLSLINLGDGTCEPLPLSTVPLKGVLTPDILLYEKNSQCVIVGSNTQSQLHIFALLEKHLAYCGDVQLEKSQRPKGLCSMQTYLDAHGAALLILVGQRDIEESGFLSPSMDAEYKLSLKYIILKGGFGRSKKNSRKSGAKTKSSTSLNKSESLKEHRPGSESKLPERSESMRHDQILAYGGSSNMGITLPSPITEEIFAYSPLQTSLQEPQTEKMIEELSDSSEPPCPDSIETVTFSGQSPHFSNAKLYNQYELHQRPKVLLNTSKESPSQNVHTCQGITAMSSQNGLNSVETQNHSRQTSGDIESLNEQSHQITQNLKVTRNENDHSVYPRQTSSDIQITGGQVVEKLVTLSTLENTESKLKIEMLTNITAKPQSNNFDLTDGRTSNPLQHREQREASQYINKDCSLKEPSSSEGDFHQTLSTETDKSKSDFRSTLNTETGLNEIEEQIKAQKDSIACLQRRLEEMSRTVEESCCIFPNKYQELSNPEIIEICFEKPDGCEKKKFLLDNGRLHLESVKLAFGLATVEILLDGVSCVVCANIDGYIPIKFSPFSEIKISGLPTSHNHDA</sequence>
<evidence type="ECO:0000256" key="1">
    <source>
        <dbReference type="ARBA" id="ARBA00015683"/>
    </source>
</evidence>
<feature type="compositionally biased region" description="Polar residues" evidence="6">
    <location>
        <begin position="685"/>
        <end position="699"/>
    </location>
</feature>
<comment type="caution">
    <text evidence="7">The sequence shown here is derived from an EMBL/GenBank/DDBJ whole genome shotgun (WGS) entry which is preliminary data.</text>
</comment>
<feature type="region of interest" description="Disordered" evidence="6">
    <location>
        <begin position="650"/>
        <end position="710"/>
    </location>
</feature>
<keyword evidence="4 5" id="KW-0175">Coiled coil</keyword>
<feature type="coiled-coil region" evidence="5">
    <location>
        <begin position="718"/>
        <end position="745"/>
    </location>
</feature>
<dbReference type="Pfam" id="PF15390">
    <property type="entry name" value="WDCP"/>
    <property type="match status" value="3"/>
</dbReference>
<feature type="region of interest" description="Disordered" evidence="6">
    <location>
        <begin position="404"/>
        <end position="446"/>
    </location>
</feature>
<dbReference type="PANTHER" id="PTHR14897">
    <property type="entry name" value="WD REPEAT AND COILED-COIL-CONTAINING PROTEIN"/>
    <property type="match status" value="1"/>
</dbReference>
<evidence type="ECO:0000256" key="5">
    <source>
        <dbReference type="SAM" id="Coils"/>
    </source>
</evidence>
<evidence type="ECO:0000313" key="7">
    <source>
        <dbReference type="EMBL" id="CAL1544512.1"/>
    </source>
</evidence>
<feature type="compositionally biased region" description="Basic residues" evidence="6">
    <location>
        <begin position="404"/>
        <end position="414"/>
    </location>
</feature>
<dbReference type="AlphaFoldDB" id="A0AAV2ICE5"/>
<dbReference type="SUPFAM" id="SSF101908">
    <property type="entry name" value="Putative isomerase YbhE"/>
    <property type="match status" value="1"/>
</dbReference>
<evidence type="ECO:0000256" key="6">
    <source>
        <dbReference type="SAM" id="MobiDB-lite"/>
    </source>
</evidence>
<keyword evidence="8" id="KW-1185">Reference proteome</keyword>
<dbReference type="Proteomes" id="UP001497497">
    <property type="component" value="Unassembled WGS sequence"/>
</dbReference>
<organism evidence="7 8">
    <name type="scientific">Lymnaea stagnalis</name>
    <name type="common">Great pond snail</name>
    <name type="synonym">Helix stagnalis</name>
    <dbReference type="NCBI Taxonomy" id="6523"/>
    <lineage>
        <taxon>Eukaryota</taxon>
        <taxon>Metazoa</taxon>
        <taxon>Spiralia</taxon>
        <taxon>Lophotrochozoa</taxon>
        <taxon>Mollusca</taxon>
        <taxon>Gastropoda</taxon>
        <taxon>Heterobranchia</taxon>
        <taxon>Euthyneura</taxon>
        <taxon>Panpulmonata</taxon>
        <taxon>Hygrophila</taxon>
        <taxon>Lymnaeoidea</taxon>
        <taxon>Lymnaeidae</taxon>
        <taxon>Lymnaea</taxon>
    </lineage>
</organism>
<dbReference type="EMBL" id="CAXITT010000626">
    <property type="protein sequence ID" value="CAL1544512.1"/>
    <property type="molecule type" value="Genomic_DNA"/>
</dbReference>
<evidence type="ECO:0000256" key="2">
    <source>
        <dbReference type="ARBA" id="ARBA00022574"/>
    </source>
</evidence>
<dbReference type="PANTHER" id="PTHR14897:SF5">
    <property type="entry name" value="WD REPEAT AND COILED-COIL-CONTAINING PROTEIN"/>
    <property type="match status" value="1"/>
</dbReference>
<name>A0AAV2ICE5_LYMST</name>
<feature type="compositionally biased region" description="Polar residues" evidence="6">
    <location>
        <begin position="415"/>
        <end position="425"/>
    </location>
</feature>
<dbReference type="GO" id="GO:0019900">
    <property type="term" value="F:kinase binding"/>
    <property type="evidence" value="ECO:0007669"/>
    <property type="project" value="TreeGrafter"/>
</dbReference>
<protein>
    <recommendedName>
        <fullName evidence="1">WD repeat and coiled-coil-containing protein</fullName>
    </recommendedName>
</protein>
<evidence type="ECO:0000256" key="4">
    <source>
        <dbReference type="ARBA" id="ARBA00023054"/>
    </source>
</evidence>
<keyword evidence="2" id="KW-0853">WD repeat</keyword>
<evidence type="ECO:0000313" key="8">
    <source>
        <dbReference type="Proteomes" id="UP001497497"/>
    </source>
</evidence>
<reference evidence="7 8" key="1">
    <citation type="submission" date="2024-04" db="EMBL/GenBank/DDBJ databases">
        <authorList>
            <consortium name="Genoscope - CEA"/>
            <person name="William W."/>
        </authorList>
    </citation>
    <scope>NUCLEOTIDE SEQUENCE [LARGE SCALE GENOMIC DNA]</scope>
</reference>
<gene>
    <name evidence="7" type="ORF">GSLYS_00018025001</name>
</gene>